<dbReference type="PRINTS" id="PR01012">
    <property type="entry name" value="NRPEPTIDEYR"/>
</dbReference>
<accession>A0A3Q2Z3S2</accession>
<evidence type="ECO:0000256" key="6">
    <source>
        <dbReference type="ARBA" id="ARBA00022989"/>
    </source>
</evidence>
<keyword evidence="11" id="KW-0675">Receptor</keyword>
<comment type="similarity">
    <text evidence="2">Belongs to the G-protein coupled receptor 1 family.</text>
</comment>
<dbReference type="Pfam" id="PF00001">
    <property type="entry name" value="7tm_1"/>
    <property type="match status" value="1"/>
</dbReference>
<dbReference type="PANTHER" id="PTHR24235">
    <property type="entry name" value="NEUROPEPTIDE Y RECEPTOR"/>
    <property type="match status" value="1"/>
</dbReference>
<evidence type="ECO:0000313" key="19">
    <source>
        <dbReference type="Proteomes" id="UP000264820"/>
    </source>
</evidence>
<dbReference type="GeneTree" id="ENSGT00940000155973"/>
<dbReference type="PROSITE" id="PS50262">
    <property type="entry name" value="G_PROTEIN_RECEP_F1_2"/>
    <property type="match status" value="1"/>
</dbReference>
<dbReference type="InterPro" id="IPR017452">
    <property type="entry name" value="GPCR_Rhodpsn_7TM"/>
</dbReference>
<keyword evidence="12" id="KW-0325">Glycoprotein</keyword>
<evidence type="ECO:0000256" key="1">
    <source>
        <dbReference type="ARBA" id="ARBA00004651"/>
    </source>
</evidence>
<dbReference type="Ensembl" id="ENSHCOT00000005626.1">
    <property type="protein sequence ID" value="ENSHCOP00000020657.1"/>
    <property type="gene ID" value="ENSHCOG00000006933.1"/>
</dbReference>
<dbReference type="InterPro" id="IPR001358">
    <property type="entry name" value="NPY2_rcpt"/>
</dbReference>
<name>A0A3Q2Z3S2_HIPCM</name>
<evidence type="ECO:0000313" key="18">
    <source>
        <dbReference type="Ensembl" id="ENSHCOP00000020657.1"/>
    </source>
</evidence>
<comment type="subcellular location">
    <subcellularLocation>
        <location evidence="1">Cell membrane</location>
        <topology evidence="1">Multi-pass membrane protein</topology>
    </subcellularLocation>
</comment>
<evidence type="ECO:0000256" key="16">
    <source>
        <dbReference type="SAM" id="Phobius"/>
    </source>
</evidence>
<keyword evidence="9" id="KW-0564">Palmitate</keyword>
<evidence type="ECO:0000256" key="15">
    <source>
        <dbReference type="ARBA" id="ARBA00032013"/>
    </source>
</evidence>
<evidence type="ECO:0000256" key="11">
    <source>
        <dbReference type="ARBA" id="ARBA00023170"/>
    </source>
</evidence>
<feature type="transmembrane region" description="Helical" evidence="16">
    <location>
        <begin position="158"/>
        <end position="181"/>
    </location>
</feature>
<reference evidence="18" key="2">
    <citation type="submission" date="2025-09" db="UniProtKB">
        <authorList>
            <consortium name="Ensembl"/>
        </authorList>
    </citation>
    <scope>IDENTIFICATION</scope>
</reference>
<evidence type="ECO:0000256" key="3">
    <source>
        <dbReference type="ARBA" id="ARBA00019472"/>
    </source>
</evidence>
<feature type="domain" description="G-protein coupled receptors family 1 profile" evidence="17">
    <location>
        <begin position="60"/>
        <end position="312"/>
    </location>
</feature>
<evidence type="ECO:0000256" key="7">
    <source>
        <dbReference type="ARBA" id="ARBA00023040"/>
    </source>
</evidence>
<feature type="transmembrane region" description="Helical" evidence="16">
    <location>
        <begin position="44"/>
        <end position="69"/>
    </location>
</feature>
<protein>
    <recommendedName>
        <fullName evidence="3">Neuropeptide Y receptor type 2</fullName>
    </recommendedName>
    <alternativeName>
        <fullName evidence="15">NPY-Y2 receptor</fullName>
    </alternativeName>
</protein>
<keyword evidence="6 16" id="KW-1133">Transmembrane helix</keyword>
<evidence type="ECO:0000256" key="4">
    <source>
        <dbReference type="ARBA" id="ARBA00022475"/>
    </source>
</evidence>
<dbReference type="SMART" id="SM01381">
    <property type="entry name" value="7TM_GPCR_Srsx"/>
    <property type="match status" value="1"/>
</dbReference>
<evidence type="ECO:0000256" key="8">
    <source>
        <dbReference type="ARBA" id="ARBA00023136"/>
    </source>
</evidence>
<dbReference type="Proteomes" id="UP000264820">
    <property type="component" value="Unplaced"/>
</dbReference>
<evidence type="ECO:0000256" key="2">
    <source>
        <dbReference type="ARBA" id="ARBA00010663"/>
    </source>
</evidence>
<feature type="transmembrane region" description="Helical" evidence="16">
    <location>
        <begin position="111"/>
        <end position="137"/>
    </location>
</feature>
<feature type="transmembrane region" description="Helical" evidence="16">
    <location>
        <begin position="81"/>
        <end position="105"/>
    </location>
</feature>
<sequence length="384" mass="42751">SSLHLWSNSLPLTSQPSANRMAPTWDEVVYPGLVDSTRLPAVRVALILAYGTIITLGVAGNALVIHVVFRFRRLRTVTNFFIANLALADLLVASLCLPFTLVYTLHGEWAFGRVLCFVLPCAQGAAVHVSTITLNVIAVDRLRSVARRPDGAPRMSRWACAAVVAITWVVSALLASPLAIFREYAIFHLAPGESIRVCAEKWPEEGGSTPYSLAMMLLQYSLPLAVNMGAYTCIWSKMNASRLSRTHRRRRKTTKMLVMVVAVFAVSWLPLHAFQLAVDIDSRVVYMDDFKLLFSAFHVVAMCSTFVNPILYGWMNSNYRSAFLDVCRCYRPFNFLQVSSRRAGFGGGRLDCPGHDRFGACNHTRHTTFGDNSEHQSIISHSYI</sequence>
<dbReference type="InterPro" id="IPR000276">
    <property type="entry name" value="GPCR_Rhodpsn"/>
</dbReference>
<dbReference type="GO" id="GO:0004983">
    <property type="term" value="F:neuropeptide Y receptor activity"/>
    <property type="evidence" value="ECO:0007669"/>
    <property type="project" value="InterPro"/>
</dbReference>
<keyword evidence="5 16" id="KW-0812">Transmembrane</keyword>
<dbReference type="AlphaFoldDB" id="A0A3Q2Z3S2"/>
<keyword evidence="19" id="KW-1185">Reference proteome</keyword>
<evidence type="ECO:0000256" key="14">
    <source>
        <dbReference type="ARBA" id="ARBA00023288"/>
    </source>
</evidence>
<keyword evidence="10" id="KW-1015">Disulfide bond</keyword>
<evidence type="ECO:0000256" key="12">
    <source>
        <dbReference type="ARBA" id="ARBA00023180"/>
    </source>
</evidence>
<dbReference type="PANTHER" id="PTHR24235:SF20">
    <property type="entry name" value="NEUROPEPTIDE Y RECEPTOR TYPE 2"/>
    <property type="match status" value="1"/>
</dbReference>
<organism evidence="18 19">
    <name type="scientific">Hippocampus comes</name>
    <name type="common">Tiger tail seahorse</name>
    <dbReference type="NCBI Taxonomy" id="109280"/>
    <lineage>
        <taxon>Eukaryota</taxon>
        <taxon>Metazoa</taxon>
        <taxon>Chordata</taxon>
        <taxon>Craniata</taxon>
        <taxon>Vertebrata</taxon>
        <taxon>Euteleostomi</taxon>
        <taxon>Actinopterygii</taxon>
        <taxon>Neopterygii</taxon>
        <taxon>Teleostei</taxon>
        <taxon>Neoteleostei</taxon>
        <taxon>Acanthomorphata</taxon>
        <taxon>Syngnathiaria</taxon>
        <taxon>Syngnathiformes</taxon>
        <taxon>Syngnathoidei</taxon>
        <taxon>Syngnathidae</taxon>
        <taxon>Hippocampus</taxon>
    </lineage>
</organism>
<feature type="transmembrane region" description="Helical" evidence="16">
    <location>
        <begin position="256"/>
        <end position="278"/>
    </location>
</feature>
<dbReference type="GO" id="GO:0005886">
    <property type="term" value="C:plasma membrane"/>
    <property type="evidence" value="ECO:0007669"/>
    <property type="project" value="UniProtKB-SubCell"/>
</dbReference>
<evidence type="ECO:0000256" key="13">
    <source>
        <dbReference type="ARBA" id="ARBA00023224"/>
    </source>
</evidence>
<dbReference type="InterPro" id="IPR000611">
    <property type="entry name" value="NPY_rcpt"/>
</dbReference>
<feature type="transmembrane region" description="Helical" evidence="16">
    <location>
        <begin position="211"/>
        <end position="235"/>
    </location>
</feature>
<proteinExistence type="inferred from homology"/>
<reference evidence="18" key="1">
    <citation type="submission" date="2025-08" db="UniProtKB">
        <authorList>
            <consortium name="Ensembl"/>
        </authorList>
    </citation>
    <scope>IDENTIFICATION</scope>
</reference>
<feature type="transmembrane region" description="Helical" evidence="16">
    <location>
        <begin position="290"/>
        <end position="314"/>
    </location>
</feature>
<dbReference type="STRING" id="109280.ENSHCOP00000020657"/>
<evidence type="ECO:0000259" key="17">
    <source>
        <dbReference type="PROSITE" id="PS50262"/>
    </source>
</evidence>
<keyword evidence="14" id="KW-0449">Lipoprotein</keyword>
<evidence type="ECO:0000256" key="5">
    <source>
        <dbReference type="ARBA" id="ARBA00022692"/>
    </source>
</evidence>
<keyword evidence="13" id="KW-0807">Transducer</keyword>
<dbReference type="PRINTS" id="PR01014">
    <property type="entry name" value="NRPEPTIDEY2R"/>
</dbReference>
<keyword evidence="4" id="KW-1003">Cell membrane</keyword>
<dbReference type="Gene3D" id="1.20.1070.10">
    <property type="entry name" value="Rhodopsin 7-helix transmembrane proteins"/>
    <property type="match status" value="1"/>
</dbReference>
<dbReference type="PRINTS" id="PR00237">
    <property type="entry name" value="GPCRRHODOPSN"/>
</dbReference>
<evidence type="ECO:0000256" key="10">
    <source>
        <dbReference type="ARBA" id="ARBA00023157"/>
    </source>
</evidence>
<evidence type="ECO:0000256" key="9">
    <source>
        <dbReference type="ARBA" id="ARBA00023139"/>
    </source>
</evidence>
<keyword evidence="7" id="KW-0297">G-protein coupled receptor</keyword>
<dbReference type="SUPFAM" id="SSF81321">
    <property type="entry name" value="Family A G protein-coupled receptor-like"/>
    <property type="match status" value="1"/>
</dbReference>
<keyword evidence="8 16" id="KW-0472">Membrane</keyword>